<dbReference type="PANTHER" id="PTHR10285">
    <property type="entry name" value="URIDINE KINASE"/>
    <property type="match status" value="1"/>
</dbReference>
<dbReference type="EMBL" id="BJVC01000001">
    <property type="protein sequence ID" value="GEL01655.1"/>
    <property type="molecule type" value="Genomic_DNA"/>
</dbReference>
<accession>A0A511BN24</accession>
<name>A0A511BN24_9PROT</name>
<evidence type="ECO:0000313" key="2">
    <source>
        <dbReference type="Proteomes" id="UP000321405"/>
    </source>
</evidence>
<dbReference type="AlphaFoldDB" id="A0A511BN24"/>
<evidence type="ECO:0000313" key="1">
    <source>
        <dbReference type="EMBL" id="GEL01655.1"/>
    </source>
</evidence>
<keyword evidence="2" id="KW-1185">Reference proteome</keyword>
<dbReference type="NCBIfam" id="NF006743">
    <property type="entry name" value="PRK09270.1-2"/>
    <property type="match status" value="1"/>
</dbReference>
<keyword evidence="1" id="KW-0418">Kinase</keyword>
<dbReference type="Gene3D" id="3.40.50.300">
    <property type="entry name" value="P-loop containing nucleotide triphosphate hydrolases"/>
    <property type="match status" value="2"/>
</dbReference>
<dbReference type="InterPro" id="IPR027417">
    <property type="entry name" value="P-loop_NTPase"/>
</dbReference>
<organism evidence="1 2">
    <name type="scientific">Swaminathania salitolerans</name>
    <dbReference type="NCBI Taxonomy" id="182838"/>
    <lineage>
        <taxon>Bacteria</taxon>
        <taxon>Pseudomonadati</taxon>
        <taxon>Pseudomonadota</taxon>
        <taxon>Alphaproteobacteria</taxon>
        <taxon>Acetobacterales</taxon>
        <taxon>Acetobacteraceae</taxon>
        <taxon>Swaminathania</taxon>
    </lineage>
</organism>
<dbReference type="OrthoDB" id="1550976at2"/>
<dbReference type="RefSeq" id="WP_147092566.1">
    <property type="nucleotide sequence ID" value="NZ_BJVC01000001.1"/>
</dbReference>
<comment type="caution">
    <text evidence="1">The sequence shown here is derived from an EMBL/GenBank/DDBJ whole genome shotgun (WGS) entry which is preliminary data.</text>
</comment>
<protein>
    <submittedName>
        <fullName evidence="1">Nucleoside/nucleotide kinase family protein</fullName>
    </submittedName>
</protein>
<sequence>MTDDRNAIHDRLATLLGRTKRIVLGLVGAPGSGKSTLAADLAGHYGERAVVIPMDGFHLAECELRRLGRAGRKGAPDTFDASGFIALLARVRHQKDDIVYAPVFRREIEEPIANAIPVLLHHELVIVEGNYLLFDGPWQGVRPLLDESWFLATDETRRDAWLMERHMRFGRSREAAREWIDRTDAPNAARILATRDRADWICPVYEAQPFPDC</sequence>
<keyword evidence="1" id="KW-0808">Transferase</keyword>
<dbReference type="SUPFAM" id="SSF52540">
    <property type="entry name" value="P-loop containing nucleoside triphosphate hydrolases"/>
    <property type="match status" value="1"/>
</dbReference>
<dbReference type="Proteomes" id="UP000321405">
    <property type="component" value="Unassembled WGS sequence"/>
</dbReference>
<proteinExistence type="predicted"/>
<gene>
    <name evidence="1" type="ORF">SSA02_08180</name>
</gene>
<dbReference type="GO" id="GO:0016301">
    <property type="term" value="F:kinase activity"/>
    <property type="evidence" value="ECO:0007669"/>
    <property type="project" value="UniProtKB-KW"/>
</dbReference>
<reference evidence="1 2" key="1">
    <citation type="submission" date="2019-07" db="EMBL/GenBank/DDBJ databases">
        <title>Whole genome shotgun sequence of Swaminathania salitolerans NBRC 104436.</title>
        <authorList>
            <person name="Hosoyama A."/>
            <person name="Uohara A."/>
            <person name="Ohji S."/>
            <person name="Ichikawa N."/>
        </authorList>
    </citation>
    <scope>NUCLEOTIDE SEQUENCE [LARGE SCALE GENOMIC DNA]</scope>
    <source>
        <strain evidence="1 2">NBRC 104436</strain>
    </source>
</reference>